<evidence type="ECO:0000256" key="12">
    <source>
        <dbReference type="ARBA" id="ARBA00042964"/>
    </source>
</evidence>
<dbReference type="GO" id="GO:0016363">
    <property type="term" value="C:nuclear matrix"/>
    <property type="evidence" value="ECO:0007669"/>
    <property type="project" value="UniProtKB-SubCell"/>
</dbReference>
<dbReference type="Gene3D" id="1.20.5.500">
    <property type="entry name" value="Single helix bin"/>
    <property type="match status" value="1"/>
</dbReference>
<dbReference type="GO" id="GO:0005654">
    <property type="term" value="C:nucleoplasm"/>
    <property type="evidence" value="ECO:0007669"/>
    <property type="project" value="UniProtKB-SubCell"/>
</dbReference>
<name>A0A060YIM8_ONCMY</name>
<evidence type="ECO:0000256" key="5">
    <source>
        <dbReference type="ARBA" id="ARBA00022744"/>
    </source>
</evidence>
<dbReference type="PaxDb" id="8022-A0A060YIM8"/>
<evidence type="ECO:0000313" key="15">
    <source>
        <dbReference type="EMBL" id="CDQ89015.1"/>
    </source>
</evidence>
<dbReference type="AlphaFoldDB" id="A0A060YIM8"/>
<evidence type="ECO:0000256" key="7">
    <source>
        <dbReference type="ARBA" id="ARBA00023054"/>
    </source>
</evidence>
<dbReference type="PANTHER" id="PTHR45616:SF26">
    <property type="entry name" value="KERATIN, TYPE II CYTOSKELETAL 8"/>
    <property type="match status" value="1"/>
</dbReference>
<protein>
    <recommendedName>
        <fullName evidence="10">Keratin, type II cytoskeletal 8</fullName>
    </recommendedName>
    <alternativeName>
        <fullName evidence="12">Cytokeratin-8</fullName>
    </alternativeName>
    <alternativeName>
        <fullName evidence="11">Keratin-8</fullName>
    </alternativeName>
</protein>
<evidence type="ECO:0000259" key="14">
    <source>
        <dbReference type="SMART" id="SM01391"/>
    </source>
</evidence>
<dbReference type="InterPro" id="IPR039008">
    <property type="entry name" value="IF_rod_dom"/>
</dbReference>
<feature type="domain" description="IF rod" evidence="14">
    <location>
        <begin position="7"/>
        <end position="245"/>
    </location>
</feature>
<evidence type="ECO:0000256" key="4">
    <source>
        <dbReference type="ARBA" id="ARBA00022490"/>
    </source>
</evidence>
<dbReference type="InterPro" id="IPR003054">
    <property type="entry name" value="Keratin_II"/>
</dbReference>
<evidence type="ECO:0000256" key="2">
    <source>
        <dbReference type="ARBA" id="ARBA00004496"/>
    </source>
</evidence>
<gene>
    <name evidence="15" type="ORF">GSONMT00033600001</name>
</gene>
<comment type="function">
    <text evidence="9">Together with KRT19, helps to link the contractile apparatus to dystrophin at the costameres of striated muscle.</text>
</comment>
<dbReference type="PANTHER" id="PTHR45616">
    <property type="entry name" value="GATA-TYPE DOMAIN-CONTAINING PROTEIN"/>
    <property type="match status" value="1"/>
</dbReference>
<dbReference type="FunFam" id="1.20.5.1160:FF:000001">
    <property type="entry name" value="Keratin type II"/>
    <property type="match status" value="1"/>
</dbReference>
<evidence type="ECO:0000256" key="8">
    <source>
        <dbReference type="ARBA" id="ARBA00023242"/>
    </source>
</evidence>
<organism evidence="15 16">
    <name type="scientific">Oncorhynchus mykiss</name>
    <name type="common">Rainbow trout</name>
    <name type="synonym">Salmo gairdneri</name>
    <dbReference type="NCBI Taxonomy" id="8022"/>
    <lineage>
        <taxon>Eukaryota</taxon>
        <taxon>Metazoa</taxon>
        <taxon>Chordata</taxon>
        <taxon>Craniata</taxon>
        <taxon>Vertebrata</taxon>
        <taxon>Euteleostomi</taxon>
        <taxon>Actinopterygii</taxon>
        <taxon>Neopterygii</taxon>
        <taxon>Teleostei</taxon>
        <taxon>Protacanthopterygii</taxon>
        <taxon>Salmoniformes</taxon>
        <taxon>Salmonidae</taxon>
        <taxon>Salmoninae</taxon>
        <taxon>Oncorhynchus</taxon>
    </lineage>
</organism>
<dbReference type="Proteomes" id="UP000193380">
    <property type="component" value="Unassembled WGS sequence"/>
</dbReference>
<dbReference type="PRINTS" id="PR01276">
    <property type="entry name" value="TYPE2KERATIN"/>
</dbReference>
<comment type="subcellular location">
    <subcellularLocation>
        <location evidence="2">Cytoplasm</location>
    </subcellularLocation>
    <subcellularLocation>
        <location evidence="1">Nucleus matrix</location>
    </subcellularLocation>
    <subcellularLocation>
        <location evidence="3">Nucleus</location>
        <location evidence="3">Nucleoplasm</location>
    </subcellularLocation>
</comment>
<evidence type="ECO:0000256" key="3">
    <source>
        <dbReference type="ARBA" id="ARBA00004642"/>
    </source>
</evidence>
<sequence length="255" mass="30038">MLLPPTQWKYTRGQIWCCPVSVQNLEQQNKVLDTRLKILKEQEDYQGNVDAVVQQLANELQQQIQKLPRDKQKLKQELARCQDEVDQTRNKYQDEIQKKSDLENDFVINKKDVDKGHLAAVDLALELEDLMGELDFLRRGYEEELKELESHIQNETVVVKESNMRSLDMDEIIDSVKKQYADMASRAREEAELWNQKKVRIFYILDTLIQRDLQGSMPRFNALLKGTLTDFSPGRLWDLNQRPFGNWPNALNRCW</sequence>
<keyword evidence="6" id="KW-0403">Intermediate filament</keyword>
<evidence type="ECO:0000256" key="6">
    <source>
        <dbReference type="ARBA" id="ARBA00022754"/>
    </source>
</evidence>
<dbReference type="Gene3D" id="1.20.5.1160">
    <property type="entry name" value="Vasodilator-stimulated phosphoprotein"/>
    <property type="match status" value="1"/>
</dbReference>
<keyword evidence="7 13" id="KW-0175">Coiled coil</keyword>
<evidence type="ECO:0000256" key="10">
    <source>
        <dbReference type="ARBA" id="ARBA00039429"/>
    </source>
</evidence>
<dbReference type="GO" id="GO:0045095">
    <property type="term" value="C:keratin filament"/>
    <property type="evidence" value="ECO:0007669"/>
    <property type="project" value="InterPro"/>
</dbReference>
<keyword evidence="8" id="KW-0539">Nucleus</keyword>
<accession>A0A060YIM8</accession>
<reference evidence="15" key="1">
    <citation type="journal article" date="2014" name="Nat. Commun.">
        <title>The rainbow trout genome provides novel insights into evolution after whole-genome duplication in vertebrates.</title>
        <authorList>
            <person name="Berthelot C."/>
            <person name="Brunet F."/>
            <person name="Chalopin D."/>
            <person name="Juanchich A."/>
            <person name="Bernard M."/>
            <person name="Noel B."/>
            <person name="Bento P."/>
            <person name="Da Silva C."/>
            <person name="Labadie K."/>
            <person name="Alberti A."/>
            <person name="Aury J.M."/>
            <person name="Louis A."/>
            <person name="Dehais P."/>
            <person name="Bardou P."/>
            <person name="Montfort J."/>
            <person name="Klopp C."/>
            <person name="Cabau C."/>
            <person name="Gaspin C."/>
            <person name="Thorgaard G.H."/>
            <person name="Boussaha M."/>
            <person name="Quillet E."/>
            <person name="Guyomard R."/>
            <person name="Galiana D."/>
            <person name="Bobe J."/>
            <person name="Volff J.N."/>
            <person name="Genet C."/>
            <person name="Wincker P."/>
            <person name="Jaillon O."/>
            <person name="Roest Crollius H."/>
            <person name="Guiguen Y."/>
        </authorList>
    </citation>
    <scope>NUCLEOTIDE SEQUENCE [LARGE SCALE GENOMIC DNA]</scope>
</reference>
<evidence type="ECO:0000256" key="11">
    <source>
        <dbReference type="ARBA" id="ARBA00042886"/>
    </source>
</evidence>
<feature type="coiled-coil region" evidence="13">
    <location>
        <begin position="22"/>
        <end position="158"/>
    </location>
</feature>
<evidence type="ECO:0000256" key="1">
    <source>
        <dbReference type="ARBA" id="ARBA00004109"/>
    </source>
</evidence>
<evidence type="ECO:0000256" key="13">
    <source>
        <dbReference type="SAM" id="Coils"/>
    </source>
</evidence>
<proteinExistence type="predicted"/>
<reference evidence="15" key="2">
    <citation type="submission" date="2014-03" db="EMBL/GenBank/DDBJ databases">
        <authorList>
            <person name="Genoscope - CEA"/>
        </authorList>
    </citation>
    <scope>NUCLEOTIDE SEQUENCE</scope>
</reference>
<dbReference type="SMART" id="SM01391">
    <property type="entry name" value="Filament"/>
    <property type="match status" value="1"/>
</dbReference>
<evidence type="ECO:0000313" key="16">
    <source>
        <dbReference type="Proteomes" id="UP000193380"/>
    </source>
</evidence>
<evidence type="ECO:0000256" key="9">
    <source>
        <dbReference type="ARBA" id="ARBA00037766"/>
    </source>
</evidence>
<dbReference type="GO" id="GO:0005737">
    <property type="term" value="C:cytoplasm"/>
    <property type="evidence" value="ECO:0007669"/>
    <property type="project" value="UniProtKB-SubCell"/>
</dbReference>
<keyword evidence="5" id="KW-0416">Keratin</keyword>
<dbReference type="STRING" id="8022.A0A060YIM8"/>
<dbReference type="Pfam" id="PF00038">
    <property type="entry name" value="Filament"/>
    <property type="match status" value="1"/>
</dbReference>
<dbReference type="EMBL" id="FR909128">
    <property type="protein sequence ID" value="CDQ89015.1"/>
    <property type="molecule type" value="Genomic_DNA"/>
</dbReference>
<keyword evidence="4" id="KW-0963">Cytoplasm</keyword>